<keyword evidence="2" id="KW-1185">Reference proteome</keyword>
<name>A0ABP9DT07_9BACT</name>
<proteinExistence type="predicted"/>
<comment type="caution">
    <text evidence="1">The sequence shown here is derived from an EMBL/GenBank/DDBJ whole genome shotgun (WGS) entry which is preliminary data.</text>
</comment>
<protein>
    <submittedName>
        <fullName evidence="1">Uncharacterized protein</fullName>
    </submittedName>
</protein>
<organism evidence="1 2">
    <name type="scientific">Algivirga pacifica</name>
    <dbReference type="NCBI Taxonomy" id="1162670"/>
    <lineage>
        <taxon>Bacteria</taxon>
        <taxon>Pseudomonadati</taxon>
        <taxon>Bacteroidota</taxon>
        <taxon>Cytophagia</taxon>
        <taxon>Cytophagales</taxon>
        <taxon>Flammeovirgaceae</taxon>
        <taxon>Algivirga</taxon>
    </lineage>
</organism>
<reference evidence="2" key="1">
    <citation type="journal article" date="2019" name="Int. J. Syst. Evol. Microbiol.">
        <title>The Global Catalogue of Microorganisms (GCM) 10K type strain sequencing project: providing services to taxonomists for standard genome sequencing and annotation.</title>
        <authorList>
            <consortium name="The Broad Institute Genomics Platform"/>
            <consortium name="The Broad Institute Genome Sequencing Center for Infectious Disease"/>
            <person name="Wu L."/>
            <person name="Ma J."/>
        </authorList>
    </citation>
    <scope>NUCLEOTIDE SEQUENCE [LARGE SCALE GENOMIC DNA]</scope>
    <source>
        <strain evidence="2">JCM 18326</strain>
    </source>
</reference>
<accession>A0ABP9DT07</accession>
<dbReference type="RefSeq" id="WP_345375010.1">
    <property type="nucleotide sequence ID" value="NZ_BAABJX010000065.1"/>
</dbReference>
<dbReference type="Proteomes" id="UP001500298">
    <property type="component" value="Unassembled WGS sequence"/>
</dbReference>
<evidence type="ECO:0000313" key="2">
    <source>
        <dbReference type="Proteomes" id="UP001500298"/>
    </source>
</evidence>
<gene>
    <name evidence="1" type="ORF">GCM10023331_39540</name>
</gene>
<sequence length="89" mass="10002">MKELFEKVGIVATGMSLQTTVLKLIMDIDLNTVYVVSTSLLSLAWMLLRLRKEILDIYQNGTKDTIAEVPADLQGTETGKEEASEERRK</sequence>
<dbReference type="EMBL" id="BAABJX010000065">
    <property type="protein sequence ID" value="GAA4850930.1"/>
    <property type="molecule type" value="Genomic_DNA"/>
</dbReference>
<evidence type="ECO:0000313" key="1">
    <source>
        <dbReference type="EMBL" id="GAA4850930.1"/>
    </source>
</evidence>